<evidence type="ECO:0000256" key="3">
    <source>
        <dbReference type="ARBA" id="ARBA00022737"/>
    </source>
</evidence>
<dbReference type="EMBL" id="JAQMWT010000166">
    <property type="protein sequence ID" value="KAJ8608568.1"/>
    <property type="molecule type" value="Genomic_DNA"/>
</dbReference>
<feature type="compositionally biased region" description="Low complexity" evidence="7">
    <location>
        <begin position="445"/>
        <end position="456"/>
    </location>
</feature>
<gene>
    <name evidence="10" type="ORF">CTAYLR_005971</name>
</gene>
<keyword evidence="2 6" id="KW-0812">Transmembrane</keyword>
<evidence type="ECO:0000313" key="10">
    <source>
        <dbReference type="EMBL" id="KAJ8608568.1"/>
    </source>
</evidence>
<dbReference type="InterPro" id="IPR045095">
    <property type="entry name" value="ACDP"/>
</dbReference>
<dbReference type="SUPFAM" id="SSF54631">
    <property type="entry name" value="CBS-domain pair"/>
    <property type="match status" value="1"/>
</dbReference>
<evidence type="ECO:0000256" key="1">
    <source>
        <dbReference type="ARBA" id="ARBA00004141"/>
    </source>
</evidence>
<organism evidence="10 11">
    <name type="scientific">Chrysophaeum taylorii</name>
    <dbReference type="NCBI Taxonomy" id="2483200"/>
    <lineage>
        <taxon>Eukaryota</taxon>
        <taxon>Sar</taxon>
        <taxon>Stramenopiles</taxon>
        <taxon>Ochrophyta</taxon>
        <taxon>Pelagophyceae</taxon>
        <taxon>Pelagomonadales</taxon>
        <taxon>Pelagomonadaceae</taxon>
        <taxon>Chrysophaeum</taxon>
    </lineage>
</organism>
<evidence type="ECO:0000256" key="6">
    <source>
        <dbReference type="PROSITE-ProRule" id="PRU01193"/>
    </source>
</evidence>
<dbReference type="GO" id="GO:0010960">
    <property type="term" value="P:magnesium ion homeostasis"/>
    <property type="evidence" value="ECO:0007669"/>
    <property type="project" value="InterPro"/>
</dbReference>
<reference evidence="10" key="1">
    <citation type="submission" date="2023-01" db="EMBL/GenBank/DDBJ databases">
        <title>Metagenome sequencing of chrysophaentin producing Chrysophaeum taylorii.</title>
        <authorList>
            <person name="Davison J."/>
            <person name="Bewley C."/>
        </authorList>
    </citation>
    <scope>NUCLEOTIDE SEQUENCE</scope>
    <source>
        <strain evidence="10">NIES-1699</strain>
    </source>
</reference>
<evidence type="ECO:0000256" key="5">
    <source>
        <dbReference type="ARBA" id="ARBA00023136"/>
    </source>
</evidence>
<dbReference type="CDD" id="cd04590">
    <property type="entry name" value="CBS_pair_CorC_HlyC_assoc"/>
    <property type="match status" value="1"/>
</dbReference>
<evidence type="ECO:0000256" key="2">
    <source>
        <dbReference type="ARBA" id="ARBA00022692"/>
    </source>
</evidence>
<keyword evidence="4 6" id="KW-1133">Transmembrane helix</keyword>
<dbReference type="PROSITE" id="PS51846">
    <property type="entry name" value="CNNM"/>
    <property type="match status" value="1"/>
</dbReference>
<dbReference type="GO" id="GO:0005737">
    <property type="term" value="C:cytoplasm"/>
    <property type="evidence" value="ECO:0007669"/>
    <property type="project" value="TreeGrafter"/>
</dbReference>
<feature type="region of interest" description="Disordered" evidence="7">
    <location>
        <begin position="445"/>
        <end position="512"/>
    </location>
</feature>
<evidence type="ECO:0000256" key="7">
    <source>
        <dbReference type="SAM" id="MobiDB-lite"/>
    </source>
</evidence>
<dbReference type="InterPro" id="IPR002550">
    <property type="entry name" value="CNNM"/>
</dbReference>
<dbReference type="PANTHER" id="PTHR12064:SF97">
    <property type="entry name" value="METAL TRANSPORTER CNNM-5"/>
    <property type="match status" value="1"/>
</dbReference>
<dbReference type="GO" id="GO:0016020">
    <property type="term" value="C:membrane"/>
    <property type="evidence" value="ECO:0007669"/>
    <property type="project" value="UniProtKB-SubCell"/>
</dbReference>
<proteinExistence type="predicted"/>
<evidence type="ECO:0000259" key="9">
    <source>
        <dbReference type="PROSITE" id="PS51846"/>
    </source>
</evidence>
<evidence type="ECO:0000313" key="11">
    <source>
        <dbReference type="Proteomes" id="UP001230188"/>
    </source>
</evidence>
<dbReference type="InterPro" id="IPR044751">
    <property type="entry name" value="Ion_transp-like_CBS"/>
</dbReference>
<keyword evidence="5 6" id="KW-0472">Membrane</keyword>
<dbReference type="PANTHER" id="PTHR12064">
    <property type="entry name" value="METAL TRANSPORTER CNNM"/>
    <property type="match status" value="1"/>
</dbReference>
<feature type="transmembrane region" description="Helical" evidence="8">
    <location>
        <begin position="95"/>
        <end position="114"/>
    </location>
</feature>
<protein>
    <recommendedName>
        <fullName evidence="9">CNNM transmembrane domain-containing protein</fullName>
    </recommendedName>
</protein>
<evidence type="ECO:0000256" key="8">
    <source>
        <dbReference type="SAM" id="Phobius"/>
    </source>
</evidence>
<feature type="transmembrane region" description="Helical" evidence="8">
    <location>
        <begin position="120"/>
        <end position="139"/>
    </location>
</feature>
<sequence length="512" mass="55677">MGCASKWVALVWSGHQVAASLRGRRLGVSRGAGFGDAVATVVCIGLAATAAGLTMGIVSLDALELRVVMRTGTAAEQRYASRLLPLVDREPRHQVLVTLLLLNSVANEAMPIFLDALVPSWAAIVVSVTAVLFFGEIMPSAIFTGPQKLRVAATFSPVVVLAVFLLWPIAWPIAVVLDRCLPEDAEKRYTSRQEVRALVDVQRDDAHENSVPEPFSEDEADLVRGAMSLSTTSVADVMVPRDRVFTLSADQELSTAVVRAIYDAGFSRIPVVDEDRVFTGKYLLVKDVLLDIAANAPKRIGALPMRDPVWIHPDHSLFDLINEFQTGKTHMAFVSEKPPSDSQRPMRVKLLSGILKHQLSRASSSVPPSRHVLGILTLEDVLEQILTEPIYDEADRANASEVIRNFVKNIALPRLRELRKLPPSSLLQKDAAAAVAADTPLLRRLGSSSASGTAPGTVPPRVRRAAFSESSPRRPRTKPRSSSAEIPLPPRPLPTSSSYRAIRRPPPTTNLV</sequence>
<dbReference type="GO" id="GO:0030026">
    <property type="term" value="P:intracellular manganese ion homeostasis"/>
    <property type="evidence" value="ECO:0007669"/>
    <property type="project" value="TreeGrafter"/>
</dbReference>
<dbReference type="InterPro" id="IPR000644">
    <property type="entry name" value="CBS_dom"/>
</dbReference>
<feature type="transmembrane region" description="Helical" evidence="8">
    <location>
        <begin position="151"/>
        <end position="171"/>
    </location>
</feature>
<dbReference type="Pfam" id="PF01595">
    <property type="entry name" value="CNNM"/>
    <property type="match status" value="1"/>
</dbReference>
<dbReference type="Pfam" id="PF00571">
    <property type="entry name" value="CBS"/>
    <property type="match status" value="1"/>
</dbReference>
<accession>A0AAD7UKR1</accession>
<dbReference type="AlphaFoldDB" id="A0AAD7UKR1"/>
<evidence type="ECO:0000256" key="4">
    <source>
        <dbReference type="ARBA" id="ARBA00022989"/>
    </source>
</evidence>
<dbReference type="InterPro" id="IPR046342">
    <property type="entry name" value="CBS_dom_sf"/>
</dbReference>
<keyword evidence="3" id="KW-0677">Repeat</keyword>
<keyword evidence="11" id="KW-1185">Reference proteome</keyword>
<feature type="domain" description="CNNM transmembrane" evidence="9">
    <location>
        <begin position="29"/>
        <end position="219"/>
    </location>
</feature>
<comment type="subcellular location">
    <subcellularLocation>
        <location evidence="1">Membrane</location>
        <topology evidence="1">Multi-pass membrane protein</topology>
    </subcellularLocation>
</comment>
<feature type="transmembrane region" description="Helical" evidence="8">
    <location>
        <begin position="37"/>
        <end position="60"/>
    </location>
</feature>
<dbReference type="Gene3D" id="3.10.580.10">
    <property type="entry name" value="CBS-domain"/>
    <property type="match status" value="1"/>
</dbReference>
<name>A0AAD7UKR1_9STRA</name>
<comment type="caution">
    <text evidence="10">The sequence shown here is derived from an EMBL/GenBank/DDBJ whole genome shotgun (WGS) entry which is preliminary data.</text>
</comment>
<dbReference type="Proteomes" id="UP001230188">
    <property type="component" value="Unassembled WGS sequence"/>
</dbReference>